<keyword evidence="6" id="KW-0456">Lyase</keyword>
<dbReference type="SMART" id="SM00315">
    <property type="entry name" value="RGS"/>
    <property type="match status" value="1"/>
</dbReference>
<dbReference type="PANTHER" id="PTHR11920:SF335">
    <property type="entry name" value="GUANYLATE CYCLASE"/>
    <property type="match status" value="1"/>
</dbReference>
<evidence type="ECO:0000256" key="6">
    <source>
        <dbReference type="ARBA" id="ARBA00023239"/>
    </source>
</evidence>
<dbReference type="InterPro" id="IPR001054">
    <property type="entry name" value="A/G_cyclase"/>
</dbReference>
<dbReference type="Gene3D" id="1.10.167.10">
    <property type="entry name" value="Regulator of G-protein Signalling 4, domain 2"/>
    <property type="match status" value="1"/>
</dbReference>
<dbReference type="Pfam" id="PF01852">
    <property type="entry name" value="START"/>
    <property type="match status" value="1"/>
</dbReference>
<evidence type="ECO:0000256" key="3">
    <source>
        <dbReference type="ARBA" id="ARBA00022741"/>
    </source>
</evidence>
<dbReference type="VEuPathDB" id="AmoebaDB:NfTy_054340"/>
<dbReference type="InterPro" id="IPR050401">
    <property type="entry name" value="Cyclic_nucleotide_synthase"/>
</dbReference>
<dbReference type="OMA" id="GPFQIKF"/>
<dbReference type="CDD" id="cd07302">
    <property type="entry name" value="CHD"/>
    <property type="match status" value="1"/>
</dbReference>
<dbReference type="Pfam" id="PF00615">
    <property type="entry name" value="RGS"/>
    <property type="match status" value="1"/>
</dbReference>
<dbReference type="EMBL" id="VFQX01000027">
    <property type="protein sequence ID" value="KAF0979296.1"/>
    <property type="molecule type" value="Genomic_DNA"/>
</dbReference>
<dbReference type="GO" id="GO:0016829">
    <property type="term" value="F:lyase activity"/>
    <property type="evidence" value="ECO:0007669"/>
    <property type="project" value="UniProtKB-KW"/>
</dbReference>
<feature type="domain" description="RGS" evidence="9">
    <location>
        <begin position="1254"/>
        <end position="1376"/>
    </location>
</feature>
<name>A0A6A5BVJ4_NAEFO</name>
<keyword evidence="5 7" id="KW-0472">Membrane</keyword>
<evidence type="ECO:0000256" key="5">
    <source>
        <dbReference type="ARBA" id="ARBA00023136"/>
    </source>
</evidence>
<evidence type="ECO:0000259" key="9">
    <source>
        <dbReference type="PROSITE" id="PS50132"/>
    </source>
</evidence>
<dbReference type="InterPro" id="IPR016137">
    <property type="entry name" value="RGS"/>
</dbReference>
<dbReference type="SUPFAM" id="SSF48097">
    <property type="entry name" value="Regulator of G-protein signaling, RGS"/>
    <property type="match status" value="1"/>
</dbReference>
<organism evidence="10 11">
    <name type="scientific">Naegleria fowleri</name>
    <name type="common">Brain eating amoeba</name>
    <dbReference type="NCBI Taxonomy" id="5763"/>
    <lineage>
        <taxon>Eukaryota</taxon>
        <taxon>Discoba</taxon>
        <taxon>Heterolobosea</taxon>
        <taxon>Tetramitia</taxon>
        <taxon>Eutetramitia</taxon>
        <taxon>Vahlkampfiidae</taxon>
        <taxon>Naegleria</taxon>
    </lineage>
</organism>
<protein>
    <recommendedName>
        <fullName evidence="12">Adenylate and Guanylate cyclase catalytic domain containing protein</fullName>
    </recommendedName>
</protein>
<feature type="transmembrane region" description="Helical" evidence="7">
    <location>
        <begin position="376"/>
        <end position="401"/>
    </location>
</feature>
<dbReference type="VEuPathDB" id="AmoebaDB:FDP41_001639"/>
<keyword evidence="4 7" id="KW-1133">Transmembrane helix</keyword>
<dbReference type="VEuPathDB" id="AmoebaDB:NF0118890"/>
<dbReference type="Pfam" id="PF13426">
    <property type="entry name" value="PAS_9"/>
    <property type="match status" value="1"/>
</dbReference>
<dbReference type="VEuPathDB" id="AmoebaDB:NF0118880"/>
<sequence length="1681" mass="191857">MDSFVFISLLSVVNQVYLFISQFIPPGGVLARPILHIALSLVSILFLLYEFPFTFPKMNSLYSGILFAKCGGSIGAILAITINTSNTLELGLPFLLGAGLGSSLALFIMGFCVAELIYFVMKKRAKHARAQLDENIGKHVFNDNLLRLCFKSNLFSDDIDEDLLKYAMSRKSLLSTDALIASAIYTHKFQENPQLTLTTLKYAIRQSNFIQKLVIRAMIQDIELYYGIQTTSEIRILLEKTQKLQERLLQVRKMFWQYFVANEDDYDKISDLTYSMFSIEKSIIMIFSHLLANYPENQNIMKRRNVFMQEFLFEAVPSIEQNDGRSSTDLYDEEKQKPRKIPDLRLQKQRSTSFLYTENVYREAINTKIDTKRRSCYFLAAELISILSILVVLLLSIFVTLDGNNIQFLKQTCDLIPAPFSLLKEVYLLQYPTITNDTIVRFKQGMQIISGFTQKGKISDYQVLGADKMQYFSDNIFPMKIPASGQVATDYSVQNMSITSLVSNLAIISEKLFELTPDSMVNIRSTYEYKFVTFNSEVMTSALQDFCSSIASILLLENNSNSILITISVIIGSYSILIIIYLIVTNFIINTKKKIISIFSKVPKDVVGNQYHILEKQTNQKSISHTRSFFNFSRRMVAIICVVYGLTVISMAVSFYESYKAAYDNNVAVEKTKYVSQVLASESHQQANILAWSFDGFSHTPQNTNLRKQILLEQQSLENSWTILRFGSKTFPTNMKSLSSAVTPVLEGICINTTSNCAPGLDPLMESYAISIDALFYGNSSVPLLKTLTYQIIELSTYIFKSMNQVSDAILQSTSGLRVPISVGVSCTGIVLIVVLGVFHFSQLEQQAEENYHLRRLLNSLPTDTISQIEEIKKFVLYNSLAERKKDSHKTSKVQIILDGSNDGAIVLKPRSTMIDIINATALKMLGYSAGELSDLMSIFGEGESRTKLSMILDVFFSSKQTLTEYIEMEALRKNGSTLSVGVSISVYTHEKKNLITVLLRDITSEKKHKLLLEEERAKSDQLLLNILPERIAARLKAGESCISEKFDDISCLFSDMVGFTKMSSSLSAHELVQLLNNIINGFDHLIPMFGLEKIKTIGDAYFCIGGISGQSNHPEQILLFAVHMLDVISKYNKQHNKSVNIRIGIHVGPVIAGCIGNLKFAYDLWGETLSIAQLMESKGVPGRIQVSRKLYERVYDIFEFDEIKGVEVKPSVLMNTYLLKEKHHDIASFNVASDQSFDKMFSKVNLHDTATYNFKKLLMDPTFISLFKEYLSGSAILDMLVFYQHAVEYASNASTPVRFGIAKQLVKEYLGETAPKRLKLKFMKNAFGPFQIKFQDCTEDNCPTDIFENFTNLCMKHMKEEFGNFLKSKNFAKFLDQKRKNPETLKACLRGENDSSTTEEEDEKEFLLFCQKCGTEIINKENHRFNDWEFNHRSEILYDMNQWRKIFEISGGATYFSPPETHNHLSNSRRHVQVKYVYEMNCTHEELFHAWIDENSFSTRFDGIISSVKIDFVKVGKYAHAVFHELYKMKYLHQTKRELVHAYSCRYDPTKDVYMCVTRSINNAKVPETDKYVRAEIKTAFLVEKVSDSQCRYFYSVIFDPMGWLKPEYYHESIYKETPQNNFHMRLLKLVDKRSKEGKTTAKGPLFDSLSYNINQTQQEKKKHTIVIPSKKEENMDAAQ</sequence>
<dbReference type="PROSITE" id="PS50132">
    <property type="entry name" value="RGS"/>
    <property type="match status" value="1"/>
</dbReference>
<dbReference type="GO" id="GO:0035556">
    <property type="term" value="P:intracellular signal transduction"/>
    <property type="evidence" value="ECO:0007669"/>
    <property type="project" value="InterPro"/>
</dbReference>
<dbReference type="Gene3D" id="3.30.530.20">
    <property type="match status" value="1"/>
</dbReference>
<dbReference type="CDD" id="cd00130">
    <property type="entry name" value="PAS"/>
    <property type="match status" value="1"/>
</dbReference>
<dbReference type="NCBIfam" id="TIGR00229">
    <property type="entry name" value="sensory_box"/>
    <property type="match status" value="1"/>
</dbReference>
<gene>
    <name evidence="10" type="ORF">FDP41_001639</name>
</gene>
<dbReference type="Proteomes" id="UP000444721">
    <property type="component" value="Unassembled WGS sequence"/>
</dbReference>
<comment type="subcellular location">
    <subcellularLocation>
        <location evidence="1">Membrane</location>
    </subcellularLocation>
</comment>
<evidence type="ECO:0000313" key="11">
    <source>
        <dbReference type="Proteomes" id="UP000444721"/>
    </source>
</evidence>
<evidence type="ECO:0008006" key="12">
    <source>
        <dbReference type="Google" id="ProtNLM"/>
    </source>
</evidence>
<dbReference type="GO" id="GO:0016020">
    <property type="term" value="C:membrane"/>
    <property type="evidence" value="ECO:0007669"/>
    <property type="project" value="UniProtKB-SubCell"/>
</dbReference>
<dbReference type="PANTHER" id="PTHR11920">
    <property type="entry name" value="GUANYLYL CYCLASE"/>
    <property type="match status" value="1"/>
</dbReference>
<feature type="domain" description="Guanylate cyclase" evidence="8">
    <location>
        <begin position="1051"/>
        <end position="1177"/>
    </location>
</feature>
<dbReference type="InterPro" id="IPR036305">
    <property type="entry name" value="RGS_sf"/>
</dbReference>
<keyword evidence="3" id="KW-0547">Nucleotide-binding</keyword>
<keyword evidence="2 7" id="KW-0812">Transmembrane</keyword>
<dbReference type="InterPro" id="IPR029787">
    <property type="entry name" value="Nucleotide_cyclase"/>
</dbReference>
<feature type="transmembrane region" description="Helical" evidence="7">
    <location>
        <begin position="28"/>
        <end position="49"/>
    </location>
</feature>
<feature type="transmembrane region" description="Helical" evidence="7">
    <location>
        <begin position="94"/>
        <end position="121"/>
    </location>
</feature>
<feature type="transmembrane region" description="Helical" evidence="7">
    <location>
        <begin position="61"/>
        <end position="82"/>
    </location>
</feature>
<dbReference type="RefSeq" id="XP_044564009.1">
    <property type="nucleotide sequence ID" value="XM_044704745.1"/>
</dbReference>
<dbReference type="GO" id="GO:0000166">
    <property type="term" value="F:nucleotide binding"/>
    <property type="evidence" value="ECO:0007669"/>
    <property type="project" value="UniProtKB-KW"/>
</dbReference>
<dbReference type="InterPro" id="IPR044926">
    <property type="entry name" value="RGS_subdomain_2"/>
</dbReference>
<dbReference type="SMART" id="SM00044">
    <property type="entry name" value="CYCc"/>
    <property type="match status" value="1"/>
</dbReference>
<reference evidence="10 11" key="1">
    <citation type="journal article" date="2019" name="Sci. Rep.">
        <title>Nanopore sequencing improves the draft genome of the human pathogenic amoeba Naegleria fowleri.</title>
        <authorList>
            <person name="Liechti N."/>
            <person name="Schurch N."/>
            <person name="Bruggmann R."/>
            <person name="Wittwer M."/>
        </authorList>
    </citation>
    <scope>NUCLEOTIDE SEQUENCE [LARGE SCALE GENOMIC DNA]</scope>
    <source>
        <strain evidence="10 11">ATCC 30894</strain>
    </source>
</reference>
<dbReference type="VEuPathDB" id="AmoebaDB:NF0118900"/>
<evidence type="ECO:0000256" key="1">
    <source>
        <dbReference type="ARBA" id="ARBA00004370"/>
    </source>
</evidence>
<dbReference type="GeneID" id="68108857"/>
<feature type="transmembrane region" description="Helical" evidence="7">
    <location>
        <begin position="636"/>
        <end position="656"/>
    </location>
</feature>
<evidence type="ECO:0000313" key="10">
    <source>
        <dbReference type="EMBL" id="KAF0979296.1"/>
    </source>
</evidence>
<dbReference type="OrthoDB" id="6127067at2759"/>
<dbReference type="Gene3D" id="3.30.450.20">
    <property type="entry name" value="PAS domain"/>
    <property type="match status" value="1"/>
</dbReference>
<dbReference type="GO" id="GO:0009190">
    <property type="term" value="P:cyclic nucleotide biosynthetic process"/>
    <property type="evidence" value="ECO:0007669"/>
    <property type="project" value="InterPro"/>
</dbReference>
<dbReference type="InterPro" id="IPR002913">
    <property type="entry name" value="START_lipid-bd_dom"/>
</dbReference>
<keyword evidence="11" id="KW-1185">Reference proteome</keyword>
<dbReference type="GO" id="GO:0008289">
    <property type="term" value="F:lipid binding"/>
    <property type="evidence" value="ECO:0007669"/>
    <property type="project" value="InterPro"/>
</dbReference>
<feature type="transmembrane region" description="Helical" evidence="7">
    <location>
        <begin position="563"/>
        <end position="584"/>
    </location>
</feature>
<dbReference type="SUPFAM" id="SSF55961">
    <property type="entry name" value="Bet v1-like"/>
    <property type="match status" value="1"/>
</dbReference>
<accession>A0A6A5BVJ4</accession>
<dbReference type="PROSITE" id="PS50125">
    <property type="entry name" value="GUANYLATE_CYCLASE_2"/>
    <property type="match status" value="1"/>
</dbReference>
<dbReference type="InterPro" id="IPR035965">
    <property type="entry name" value="PAS-like_dom_sf"/>
</dbReference>
<dbReference type="VEuPathDB" id="AmoebaDB:NF0023020"/>
<evidence type="ECO:0000256" key="7">
    <source>
        <dbReference type="SAM" id="Phobius"/>
    </source>
</evidence>
<dbReference type="SUPFAM" id="SSF55073">
    <property type="entry name" value="Nucleotide cyclase"/>
    <property type="match status" value="1"/>
</dbReference>
<proteinExistence type="predicted"/>
<evidence type="ECO:0000256" key="2">
    <source>
        <dbReference type="ARBA" id="ARBA00022692"/>
    </source>
</evidence>
<dbReference type="SUPFAM" id="SSF55785">
    <property type="entry name" value="PYP-like sensor domain (PAS domain)"/>
    <property type="match status" value="1"/>
</dbReference>
<dbReference type="InterPro" id="IPR023393">
    <property type="entry name" value="START-like_dom_sf"/>
</dbReference>
<dbReference type="InterPro" id="IPR000014">
    <property type="entry name" value="PAS"/>
</dbReference>
<dbReference type="Pfam" id="PF00211">
    <property type="entry name" value="Guanylate_cyc"/>
    <property type="match status" value="1"/>
</dbReference>
<evidence type="ECO:0000256" key="4">
    <source>
        <dbReference type="ARBA" id="ARBA00022989"/>
    </source>
</evidence>
<dbReference type="Gene3D" id="3.30.70.1230">
    <property type="entry name" value="Nucleotide cyclase"/>
    <property type="match status" value="1"/>
</dbReference>
<comment type="caution">
    <text evidence="10">The sequence shown here is derived from an EMBL/GenBank/DDBJ whole genome shotgun (WGS) entry which is preliminary data.</text>
</comment>
<evidence type="ECO:0000259" key="8">
    <source>
        <dbReference type="PROSITE" id="PS50125"/>
    </source>
</evidence>